<dbReference type="Pfam" id="PF02237">
    <property type="entry name" value="BPL_C"/>
    <property type="match status" value="1"/>
</dbReference>
<dbReference type="PANTHER" id="PTHR12835">
    <property type="entry name" value="BIOTIN PROTEIN LIGASE"/>
    <property type="match status" value="1"/>
</dbReference>
<dbReference type="Pfam" id="PF03099">
    <property type="entry name" value="BPL_LplA_LipB"/>
    <property type="match status" value="1"/>
</dbReference>
<sequence length="286" mass="30162">MHPADTQIMMVDVAPMGPLGSSDMTLDADLLRTRLAGTRWHRIEVVDATGSTNADLVTRAATESIDGTVRLTTDQTAGRGRHARTWTAPRGTQLAMSAAVEVGEHTEHLGWLSLLAGLAAVQGIGAAMGVRPTLKWPNDVLIEGRKTAGILSEYTRSPHTRGGDGGVAVIGTGLNTTMTQDQLPVPTATSLQLATGQDVTLTELAASYLRALSELLDLWPHDVDGLAARYREDSDTIGRRVRLVLPGDEEVVGTATGVDASGRIVVDADGRQVIAAAGDVTHLRPV</sequence>
<gene>
    <name evidence="5" type="primary">birA</name>
    <name evidence="5" type="ORF">GORBP_001_00350</name>
</gene>
<name>A0ABQ0HM16_GORRU</name>
<dbReference type="Gene3D" id="2.30.30.100">
    <property type="match status" value="1"/>
</dbReference>
<evidence type="ECO:0000259" key="4">
    <source>
        <dbReference type="PROSITE" id="PS51733"/>
    </source>
</evidence>
<dbReference type="SUPFAM" id="SSF55681">
    <property type="entry name" value="Class II aaRS and biotin synthetases"/>
    <property type="match status" value="1"/>
</dbReference>
<dbReference type="InterPro" id="IPR004143">
    <property type="entry name" value="BPL_LPL_catalytic"/>
</dbReference>
<accession>A0ABQ0HM16</accession>
<feature type="domain" description="BPL/LPL catalytic" evidence="4">
    <location>
        <begin position="29"/>
        <end position="220"/>
    </location>
</feature>
<dbReference type="GO" id="GO:0016874">
    <property type="term" value="F:ligase activity"/>
    <property type="evidence" value="ECO:0007669"/>
    <property type="project" value="UniProtKB-KW"/>
</dbReference>
<evidence type="ECO:0000313" key="6">
    <source>
        <dbReference type="Proteomes" id="UP000010744"/>
    </source>
</evidence>
<evidence type="ECO:0000256" key="3">
    <source>
        <dbReference type="ARBA" id="ARBA00024227"/>
    </source>
</evidence>
<dbReference type="PROSITE" id="PS51733">
    <property type="entry name" value="BPL_LPL_CATALYTIC"/>
    <property type="match status" value="1"/>
</dbReference>
<dbReference type="EMBL" id="BAHB01000001">
    <property type="protein sequence ID" value="GAB83301.1"/>
    <property type="molecule type" value="Genomic_DNA"/>
</dbReference>
<dbReference type="Gene3D" id="3.30.930.10">
    <property type="entry name" value="Bira Bifunctional Protein, Domain 2"/>
    <property type="match status" value="1"/>
</dbReference>
<dbReference type="EC" id="6.3.4.15" evidence="3"/>
<organism evidence="5 6">
    <name type="scientific">Gordonia rubripertincta NBRC 101908</name>
    <dbReference type="NCBI Taxonomy" id="1077975"/>
    <lineage>
        <taxon>Bacteria</taxon>
        <taxon>Bacillati</taxon>
        <taxon>Actinomycetota</taxon>
        <taxon>Actinomycetes</taxon>
        <taxon>Mycobacteriales</taxon>
        <taxon>Gordoniaceae</taxon>
        <taxon>Gordonia</taxon>
    </lineage>
</organism>
<evidence type="ECO:0000256" key="1">
    <source>
        <dbReference type="ARBA" id="ARBA00022598"/>
    </source>
</evidence>
<keyword evidence="1 5" id="KW-0436">Ligase</keyword>
<evidence type="ECO:0000313" key="5">
    <source>
        <dbReference type="EMBL" id="GAB83301.1"/>
    </source>
</evidence>
<comment type="caution">
    <text evidence="5">The sequence shown here is derived from an EMBL/GenBank/DDBJ whole genome shotgun (WGS) entry which is preliminary data.</text>
</comment>
<dbReference type="PANTHER" id="PTHR12835:SF5">
    <property type="entry name" value="BIOTIN--PROTEIN LIGASE"/>
    <property type="match status" value="1"/>
</dbReference>
<proteinExistence type="predicted"/>
<dbReference type="NCBIfam" id="TIGR00121">
    <property type="entry name" value="birA_ligase"/>
    <property type="match status" value="1"/>
</dbReference>
<dbReference type="Proteomes" id="UP000010744">
    <property type="component" value="Unassembled WGS sequence"/>
</dbReference>
<protein>
    <recommendedName>
        <fullName evidence="3">biotin--[biotin carboxyl-carrier protein] ligase</fullName>
        <ecNumber evidence="3">6.3.4.15</ecNumber>
    </recommendedName>
</protein>
<keyword evidence="2" id="KW-0092">Biotin</keyword>
<dbReference type="CDD" id="cd16442">
    <property type="entry name" value="BPL"/>
    <property type="match status" value="1"/>
</dbReference>
<dbReference type="InterPro" id="IPR004408">
    <property type="entry name" value="Biotin_CoA_COase_ligase"/>
</dbReference>
<reference evidence="5 6" key="1">
    <citation type="submission" date="2012-08" db="EMBL/GenBank/DDBJ databases">
        <title>Whole genome shotgun sequence of Gordonia rubripertincta NBRC 101908.</title>
        <authorList>
            <person name="Takarada H."/>
            <person name="Hosoyama A."/>
            <person name="Tsuchikane K."/>
            <person name="Katsumata H."/>
            <person name="Baba S."/>
            <person name="Ohji S."/>
            <person name="Yamazaki S."/>
            <person name="Fujita N."/>
        </authorList>
    </citation>
    <scope>NUCLEOTIDE SEQUENCE [LARGE SCALE GENOMIC DNA]</scope>
    <source>
        <strain evidence="5 6">NBRC 101908</strain>
    </source>
</reference>
<evidence type="ECO:0000256" key="2">
    <source>
        <dbReference type="ARBA" id="ARBA00023267"/>
    </source>
</evidence>
<keyword evidence="6" id="KW-1185">Reference proteome</keyword>
<dbReference type="InterPro" id="IPR003142">
    <property type="entry name" value="BPL_C"/>
</dbReference>
<dbReference type="InterPro" id="IPR045864">
    <property type="entry name" value="aa-tRNA-synth_II/BPL/LPL"/>
</dbReference>